<dbReference type="Proteomes" id="UP000006671">
    <property type="component" value="Unassembled WGS sequence"/>
</dbReference>
<dbReference type="GO" id="GO:0016020">
    <property type="term" value="C:membrane"/>
    <property type="evidence" value="ECO:0007669"/>
    <property type="project" value="UniProtKB-SubCell"/>
</dbReference>
<feature type="domain" description="Major facilitator superfamily (MFS) profile" evidence="8">
    <location>
        <begin position="158"/>
        <end position="633"/>
    </location>
</feature>
<name>D2V9S1_NAEGR</name>
<sequence length="713" mass="78288">MKNPIKLFYRLKYIERYESFVKSKPIPLAIILVLVNILGGLVFGYALGTIGGGLSSATTAFFSSNNSSSSSNGTLIRSTSYDNVNINGFSSFFSSLRSSFVDRFVLDLPIVVDISNNYNYDDHLLHSLSEEDSQRSLSQQSSTSKQNIWNDQNHEELLATLFNMKSLMNLLHSSLVISKNNQQNSGCTKFKIRTQQANTLSLFMTNEQNNTSSTSSTSSDLGTTLLQGLFASSIFIGGLAGCLFSMFTGSLLGRKASMLICCLISMLGSIGASASYTYASLIVFRCFLGAGAGISTVVCSMYVAELLPYSKYQGLCGSMYNLGVAAGIALGYAFAAIFVRFADMWRAVHAFHNLWSVPLFFLILFIVPESPQFLKDNDSKETTPSTSNNIELEEKRQSTNAGEIKENKEKDPNTSAEVKQEQMSAIAAMKRLFCSKVIIPLILGCYGMMALEWTGIQSATSFTPSLMQSAGLTDALDQLLTSFGISMWQVLTVFPNIFLVDRLGRKTLTLVGMTICFLADIAGGFIFQFSENGTDYKIILAIIFICIFLLGFNIGIGSLCYILAHEVFNGENEKVILYGTGLSTLTMWVTTIVLSLFFIPVVSVTSQAVPWFIFAGFTLIGIIMYIFLLKETSPTILAKKAEQKRLKESKDKAEVSAKDTEKSVPTTVDISEPTSAKMIEAVLSDKIETKEETQNPIGTLEENNQETETQPQV</sequence>
<feature type="transmembrane region" description="Helical" evidence="7">
    <location>
        <begin position="538"/>
        <end position="563"/>
    </location>
</feature>
<dbReference type="GeneID" id="8859598"/>
<evidence type="ECO:0000313" key="10">
    <source>
        <dbReference type="Proteomes" id="UP000006671"/>
    </source>
</evidence>
<dbReference type="EMBL" id="GG738858">
    <property type="protein sequence ID" value="EFC46630.1"/>
    <property type="molecule type" value="Genomic_DNA"/>
</dbReference>
<evidence type="ECO:0000256" key="2">
    <source>
        <dbReference type="ARBA" id="ARBA00022448"/>
    </source>
</evidence>
<feature type="transmembrane region" description="Helical" evidence="7">
    <location>
        <begin position="225"/>
        <end position="244"/>
    </location>
</feature>
<feature type="compositionally biased region" description="Basic and acidic residues" evidence="6">
    <location>
        <begin position="392"/>
        <end position="412"/>
    </location>
</feature>
<dbReference type="Gene3D" id="1.20.1250.20">
    <property type="entry name" value="MFS general substrate transporter like domains"/>
    <property type="match status" value="1"/>
</dbReference>
<feature type="transmembrane region" description="Helical" evidence="7">
    <location>
        <begin position="347"/>
        <end position="367"/>
    </location>
</feature>
<feature type="region of interest" description="Disordered" evidence="6">
    <location>
        <begin position="376"/>
        <end position="417"/>
    </location>
</feature>
<accession>D2V9S1</accession>
<comment type="subcellular location">
    <subcellularLocation>
        <location evidence="1">Membrane</location>
        <topology evidence="1">Multi-pass membrane protein</topology>
    </subcellularLocation>
</comment>
<feature type="transmembrane region" description="Helical" evidence="7">
    <location>
        <begin position="507"/>
        <end position="526"/>
    </location>
</feature>
<keyword evidence="5 7" id="KW-0472">Membrane</keyword>
<protein>
    <submittedName>
        <fullName evidence="9">Monosaccharide transporter</fullName>
    </submittedName>
</protein>
<dbReference type="Pfam" id="PF00083">
    <property type="entry name" value="Sugar_tr"/>
    <property type="match status" value="1"/>
</dbReference>
<dbReference type="InterPro" id="IPR036259">
    <property type="entry name" value="MFS_trans_sf"/>
</dbReference>
<evidence type="ECO:0000256" key="7">
    <source>
        <dbReference type="SAM" id="Phobius"/>
    </source>
</evidence>
<dbReference type="GO" id="GO:0022857">
    <property type="term" value="F:transmembrane transporter activity"/>
    <property type="evidence" value="ECO:0007669"/>
    <property type="project" value="InterPro"/>
</dbReference>
<reference evidence="9 10" key="1">
    <citation type="journal article" date="2010" name="Cell">
        <title>The genome of Naegleria gruberi illuminates early eukaryotic versatility.</title>
        <authorList>
            <person name="Fritz-Laylin L.K."/>
            <person name="Prochnik S.E."/>
            <person name="Ginger M.L."/>
            <person name="Dacks J.B."/>
            <person name="Carpenter M.L."/>
            <person name="Field M.C."/>
            <person name="Kuo A."/>
            <person name="Paredez A."/>
            <person name="Chapman J."/>
            <person name="Pham J."/>
            <person name="Shu S."/>
            <person name="Neupane R."/>
            <person name="Cipriano M."/>
            <person name="Mancuso J."/>
            <person name="Tu H."/>
            <person name="Salamov A."/>
            <person name="Lindquist E."/>
            <person name="Shapiro H."/>
            <person name="Lucas S."/>
            <person name="Grigoriev I.V."/>
            <person name="Cande W.Z."/>
            <person name="Fulton C."/>
            <person name="Rokhsar D.S."/>
            <person name="Dawson S.C."/>
        </authorList>
    </citation>
    <scope>NUCLEOTIDE SEQUENCE [LARGE SCALE GENOMIC DNA]</scope>
    <source>
        <strain evidence="9 10">NEG-M</strain>
    </source>
</reference>
<keyword evidence="2" id="KW-0813">Transport</keyword>
<evidence type="ECO:0000256" key="4">
    <source>
        <dbReference type="ARBA" id="ARBA00022989"/>
    </source>
</evidence>
<feature type="transmembrane region" description="Helical" evidence="7">
    <location>
        <begin position="437"/>
        <end position="459"/>
    </location>
</feature>
<dbReference type="VEuPathDB" id="AmoebaDB:NAEGRDRAFT_79104"/>
<dbReference type="KEGG" id="ngr:NAEGRDRAFT_79104"/>
<dbReference type="OMA" id="VAFANIQ"/>
<dbReference type="InterPro" id="IPR005828">
    <property type="entry name" value="MFS_sugar_transport-like"/>
</dbReference>
<feature type="region of interest" description="Disordered" evidence="6">
    <location>
        <begin position="686"/>
        <end position="713"/>
    </location>
</feature>
<dbReference type="PROSITE" id="PS50850">
    <property type="entry name" value="MFS"/>
    <property type="match status" value="1"/>
</dbReference>
<dbReference type="eggNOG" id="KOG0254">
    <property type="taxonomic scope" value="Eukaryota"/>
</dbReference>
<gene>
    <name evidence="9" type="ORF">NAEGRDRAFT_79104</name>
</gene>
<feature type="transmembrane region" description="Helical" evidence="7">
    <location>
        <begin position="256"/>
        <end position="276"/>
    </location>
</feature>
<dbReference type="InterPro" id="IPR020846">
    <property type="entry name" value="MFS_dom"/>
</dbReference>
<feature type="transmembrane region" description="Helical" evidence="7">
    <location>
        <begin position="479"/>
        <end position="500"/>
    </location>
</feature>
<feature type="compositionally biased region" description="Basic and acidic residues" evidence="6">
    <location>
        <begin position="649"/>
        <end position="662"/>
    </location>
</feature>
<dbReference type="InterPro" id="IPR050814">
    <property type="entry name" value="Myo-inositol_Transporter"/>
</dbReference>
<feature type="region of interest" description="Disordered" evidence="6">
    <location>
        <begin position="649"/>
        <end position="670"/>
    </location>
</feature>
<dbReference type="PANTHER" id="PTHR48020:SF12">
    <property type="entry name" value="PROTON MYO-INOSITOL COTRANSPORTER"/>
    <property type="match status" value="1"/>
</dbReference>
<evidence type="ECO:0000259" key="8">
    <source>
        <dbReference type="PROSITE" id="PS50850"/>
    </source>
</evidence>
<proteinExistence type="predicted"/>
<evidence type="ECO:0000256" key="1">
    <source>
        <dbReference type="ARBA" id="ARBA00004141"/>
    </source>
</evidence>
<dbReference type="RefSeq" id="XP_002679374.1">
    <property type="nucleotide sequence ID" value="XM_002679328.1"/>
</dbReference>
<evidence type="ECO:0000256" key="5">
    <source>
        <dbReference type="ARBA" id="ARBA00023136"/>
    </source>
</evidence>
<organism evidence="10">
    <name type="scientific">Naegleria gruberi</name>
    <name type="common">Amoeba</name>
    <dbReference type="NCBI Taxonomy" id="5762"/>
    <lineage>
        <taxon>Eukaryota</taxon>
        <taxon>Discoba</taxon>
        <taxon>Heterolobosea</taxon>
        <taxon>Tetramitia</taxon>
        <taxon>Eutetramitia</taxon>
        <taxon>Vahlkampfiidae</taxon>
        <taxon>Naegleria</taxon>
    </lineage>
</organism>
<feature type="transmembrane region" description="Helical" evidence="7">
    <location>
        <begin position="282"/>
        <end position="307"/>
    </location>
</feature>
<keyword evidence="3 7" id="KW-0812">Transmembrane</keyword>
<dbReference type="InParanoid" id="D2V9S1"/>
<evidence type="ECO:0000313" key="9">
    <source>
        <dbReference type="EMBL" id="EFC46630.1"/>
    </source>
</evidence>
<evidence type="ECO:0000256" key="6">
    <source>
        <dbReference type="SAM" id="MobiDB-lite"/>
    </source>
</evidence>
<dbReference type="AlphaFoldDB" id="D2V9S1"/>
<keyword evidence="4 7" id="KW-1133">Transmembrane helix</keyword>
<feature type="transmembrane region" description="Helical" evidence="7">
    <location>
        <begin position="611"/>
        <end position="629"/>
    </location>
</feature>
<feature type="transmembrane region" description="Helical" evidence="7">
    <location>
        <begin position="26"/>
        <end position="47"/>
    </location>
</feature>
<keyword evidence="10" id="KW-1185">Reference proteome</keyword>
<dbReference type="OrthoDB" id="4142200at2759"/>
<evidence type="ECO:0000256" key="3">
    <source>
        <dbReference type="ARBA" id="ARBA00022692"/>
    </source>
</evidence>
<dbReference type="SUPFAM" id="SSF103473">
    <property type="entry name" value="MFS general substrate transporter"/>
    <property type="match status" value="1"/>
</dbReference>
<dbReference type="PANTHER" id="PTHR48020">
    <property type="entry name" value="PROTON MYO-INOSITOL COTRANSPORTER"/>
    <property type="match status" value="1"/>
</dbReference>
<feature type="transmembrane region" description="Helical" evidence="7">
    <location>
        <begin position="575"/>
        <end position="599"/>
    </location>
</feature>
<feature type="transmembrane region" description="Helical" evidence="7">
    <location>
        <begin position="319"/>
        <end position="341"/>
    </location>
</feature>
<dbReference type="FunCoup" id="D2V9S1">
    <property type="interactions" value="136"/>
</dbReference>